<dbReference type="EMBL" id="KZ772797">
    <property type="protein sequence ID" value="PTQ30363.1"/>
    <property type="molecule type" value="Genomic_DNA"/>
</dbReference>
<protein>
    <submittedName>
        <fullName evidence="1">Uncharacterized protein</fullName>
    </submittedName>
</protein>
<organism evidence="1 2">
    <name type="scientific">Marchantia polymorpha</name>
    <name type="common">Common liverwort</name>
    <name type="synonym">Marchantia aquatica</name>
    <dbReference type="NCBI Taxonomy" id="3197"/>
    <lineage>
        <taxon>Eukaryota</taxon>
        <taxon>Viridiplantae</taxon>
        <taxon>Streptophyta</taxon>
        <taxon>Embryophyta</taxon>
        <taxon>Marchantiophyta</taxon>
        <taxon>Marchantiopsida</taxon>
        <taxon>Marchantiidae</taxon>
        <taxon>Marchantiales</taxon>
        <taxon>Marchantiaceae</taxon>
        <taxon>Marchantia</taxon>
    </lineage>
</organism>
<evidence type="ECO:0000313" key="2">
    <source>
        <dbReference type="Proteomes" id="UP000244005"/>
    </source>
</evidence>
<accession>A0A2R6W926</accession>
<dbReference type="Gramene" id="Mp4g06680.2">
    <property type="protein sequence ID" value="Mp4g06680.2.cds"/>
    <property type="gene ID" value="Mp4g06680"/>
</dbReference>
<name>A0A2R6W926_MARPO</name>
<gene>
    <name evidence="1" type="ORF">MARPO_0125s0013</name>
</gene>
<evidence type="ECO:0000313" key="1">
    <source>
        <dbReference type="EMBL" id="PTQ30363.1"/>
    </source>
</evidence>
<sequence>MIGVGCQSPDHAGQLRFRKGIVGLHRTNVDRFCSRACEVRQDLTSRPAKRTTKLFRDSETANIFVGHSCPFCKQIEYLEVQLSTSSQIEAAFHPWD</sequence>
<keyword evidence="2" id="KW-1185">Reference proteome</keyword>
<proteinExistence type="predicted"/>
<dbReference type="AlphaFoldDB" id="A0A2R6W926"/>
<dbReference type="Proteomes" id="UP000244005">
    <property type="component" value="Unassembled WGS sequence"/>
</dbReference>
<reference evidence="2" key="1">
    <citation type="journal article" date="2017" name="Cell">
        <title>Insights into land plant evolution garnered from the Marchantia polymorpha genome.</title>
        <authorList>
            <person name="Bowman J.L."/>
            <person name="Kohchi T."/>
            <person name="Yamato K.T."/>
            <person name="Jenkins J."/>
            <person name="Shu S."/>
            <person name="Ishizaki K."/>
            <person name="Yamaoka S."/>
            <person name="Nishihama R."/>
            <person name="Nakamura Y."/>
            <person name="Berger F."/>
            <person name="Adam C."/>
            <person name="Aki S.S."/>
            <person name="Althoff F."/>
            <person name="Araki T."/>
            <person name="Arteaga-Vazquez M.A."/>
            <person name="Balasubrmanian S."/>
            <person name="Barry K."/>
            <person name="Bauer D."/>
            <person name="Boehm C.R."/>
            <person name="Briginshaw L."/>
            <person name="Caballero-Perez J."/>
            <person name="Catarino B."/>
            <person name="Chen F."/>
            <person name="Chiyoda S."/>
            <person name="Chovatia M."/>
            <person name="Davies K.M."/>
            <person name="Delmans M."/>
            <person name="Demura T."/>
            <person name="Dierschke T."/>
            <person name="Dolan L."/>
            <person name="Dorantes-Acosta A.E."/>
            <person name="Eklund D.M."/>
            <person name="Florent S.N."/>
            <person name="Flores-Sandoval E."/>
            <person name="Fujiyama A."/>
            <person name="Fukuzawa H."/>
            <person name="Galik B."/>
            <person name="Grimanelli D."/>
            <person name="Grimwood J."/>
            <person name="Grossniklaus U."/>
            <person name="Hamada T."/>
            <person name="Haseloff J."/>
            <person name="Hetherington A.J."/>
            <person name="Higo A."/>
            <person name="Hirakawa Y."/>
            <person name="Hundley H.N."/>
            <person name="Ikeda Y."/>
            <person name="Inoue K."/>
            <person name="Inoue S.I."/>
            <person name="Ishida S."/>
            <person name="Jia Q."/>
            <person name="Kakita M."/>
            <person name="Kanazawa T."/>
            <person name="Kawai Y."/>
            <person name="Kawashima T."/>
            <person name="Kennedy M."/>
            <person name="Kinose K."/>
            <person name="Kinoshita T."/>
            <person name="Kohara Y."/>
            <person name="Koide E."/>
            <person name="Komatsu K."/>
            <person name="Kopischke S."/>
            <person name="Kubo M."/>
            <person name="Kyozuka J."/>
            <person name="Lagercrantz U."/>
            <person name="Lin S.S."/>
            <person name="Lindquist E."/>
            <person name="Lipzen A.M."/>
            <person name="Lu C.W."/>
            <person name="De Luna E."/>
            <person name="Martienssen R.A."/>
            <person name="Minamino N."/>
            <person name="Mizutani M."/>
            <person name="Mizutani M."/>
            <person name="Mochizuki N."/>
            <person name="Monte I."/>
            <person name="Mosher R."/>
            <person name="Nagasaki H."/>
            <person name="Nakagami H."/>
            <person name="Naramoto S."/>
            <person name="Nishitani K."/>
            <person name="Ohtani M."/>
            <person name="Okamoto T."/>
            <person name="Okumura M."/>
            <person name="Phillips J."/>
            <person name="Pollak B."/>
            <person name="Reinders A."/>
            <person name="Rovekamp M."/>
            <person name="Sano R."/>
            <person name="Sawa S."/>
            <person name="Schmid M.W."/>
            <person name="Shirakawa M."/>
            <person name="Solano R."/>
            <person name="Spunde A."/>
            <person name="Suetsugu N."/>
            <person name="Sugano S."/>
            <person name="Sugiyama A."/>
            <person name="Sun R."/>
            <person name="Suzuki Y."/>
            <person name="Takenaka M."/>
            <person name="Takezawa D."/>
            <person name="Tomogane H."/>
            <person name="Tsuzuki M."/>
            <person name="Ueda T."/>
            <person name="Umeda M."/>
            <person name="Ward J.M."/>
            <person name="Watanabe Y."/>
            <person name="Yazaki K."/>
            <person name="Yokoyama R."/>
            <person name="Yoshitake Y."/>
            <person name="Yotsui I."/>
            <person name="Zachgo S."/>
            <person name="Schmutz J."/>
        </authorList>
    </citation>
    <scope>NUCLEOTIDE SEQUENCE [LARGE SCALE GENOMIC DNA]</scope>
    <source>
        <strain evidence="2">Tak-1</strain>
    </source>
</reference>